<organism evidence="17 18">
    <name type="scientific">Puccinia coronata f. sp. avenae</name>
    <dbReference type="NCBI Taxonomy" id="200324"/>
    <lineage>
        <taxon>Eukaryota</taxon>
        <taxon>Fungi</taxon>
        <taxon>Dikarya</taxon>
        <taxon>Basidiomycota</taxon>
        <taxon>Pucciniomycotina</taxon>
        <taxon>Pucciniomycetes</taxon>
        <taxon>Pucciniales</taxon>
        <taxon>Pucciniaceae</taxon>
        <taxon>Puccinia</taxon>
    </lineage>
</organism>
<evidence type="ECO:0000259" key="16">
    <source>
        <dbReference type="PROSITE" id="PS50994"/>
    </source>
</evidence>
<proteinExistence type="predicted"/>
<dbReference type="PANTHER" id="PTHR42648:SF11">
    <property type="entry name" value="TRANSPOSON TY4-P GAG-POL POLYPROTEIN"/>
    <property type="match status" value="1"/>
</dbReference>
<protein>
    <recommendedName>
        <fullName evidence="16">Integrase catalytic domain-containing protein</fullName>
    </recommendedName>
</protein>
<dbReference type="GO" id="GO:0005634">
    <property type="term" value="C:nucleus"/>
    <property type="evidence" value="ECO:0007669"/>
    <property type="project" value="UniProtKB-ARBA"/>
</dbReference>
<evidence type="ECO:0000256" key="15">
    <source>
        <dbReference type="SAM" id="MobiDB-lite"/>
    </source>
</evidence>
<dbReference type="STRING" id="200324.A0A2N5SKZ3"/>
<dbReference type="GO" id="GO:0046872">
    <property type="term" value="F:metal ion binding"/>
    <property type="evidence" value="ECO:0007669"/>
    <property type="project" value="UniProtKB-KW"/>
</dbReference>
<dbReference type="GO" id="GO:0003723">
    <property type="term" value="F:RNA binding"/>
    <property type="evidence" value="ECO:0007669"/>
    <property type="project" value="UniProtKB-KW"/>
</dbReference>
<evidence type="ECO:0000256" key="3">
    <source>
        <dbReference type="ARBA" id="ARBA00022722"/>
    </source>
</evidence>
<evidence type="ECO:0000256" key="8">
    <source>
        <dbReference type="ARBA" id="ARBA00022884"/>
    </source>
</evidence>
<keyword evidence="11" id="KW-0239">DNA-directed DNA polymerase</keyword>
<evidence type="ECO:0000256" key="10">
    <source>
        <dbReference type="ARBA" id="ARBA00022918"/>
    </source>
</evidence>
<evidence type="ECO:0000313" key="18">
    <source>
        <dbReference type="Proteomes" id="UP000235388"/>
    </source>
</evidence>
<comment type="catalytic activity">
    <reaction evidence="13">
        <text>DNA(n) + a 2'-deoxyribonucleoside 5'-triphosphate = DNA(n+1) + diphosphate</text>
        <dbReference type="Rhea" id="RHEA:22508"/>
        <dbReference type="Rhea" id="RHEA-COMP:17339"/>
        <dbReference type="Rhea" id="RHEA-COMP:17340"/>
        <dbReference type="ChEBI" id="CHEBI:33019"/>
        <dbReference type="ChEBI" id="CHEBI:61560"/>
        <dbReference type="ChEBI" id="CHEBI:173112"/>
        <dbReference type="EC" id="2.7.7.49"/>
    </reaction>
</comment>
<feature type="region of interest" description="Disordered" evidence="15">
    <location>
        <begin position="218"/>
        <end position="237"/>
    </location>
</feature>
<keyword evidence="18" id="KW-1185">Reference proteome</keyword>
<dbReference type="PROSITE" id="PS50994">
    <property type="entry name" value="INTEGRASE"/>
    <property type="match status" value="1"/>
</dbReference>
<sequence length="327" mass="37127">MASTNWEIERLDILAVDLIGPFQVDSVDGGKYVMTMRDVATGYCFVCILTHKWEATGHMISITDKIETFTAKKVKTLRRNNGGEFVNNELTAKLDSKGILAEQALPYHHYQNGVIERFNRAAAAMARTILLDSTLPQSFWSYAFIWATHTLNHIPNKASGKCTPLEAFLHHKPQFGNFRVFGSIGKGWRLWIPDENRFIKSAMVRFPEELKHVPTLPTPVKVKQPEPTITDITPPDNPLQHKPAMNNLPAAVTLPVRPAAPTNKMSLSHVMNLMRLVSFEHEIEFHDQEQIIDTILELCQFYAILVPSTFKQAMRSAEKEPRRKRIG</sequence>
<evidence type="ECO:0000256" key="6">
    <source>
        <dbReference type="ARBA" id="ARBA00022801"/>
    </source>
</evidence>
<dbReference type="SUPFAM" id="SSF53098">
    <property type="entry name" value="Ribonuclease H-like"/>
    <property type="match status" value="1"/>
</dbReference>
<dbReference type="GO" id="GO:0006310">
    <property type="term" value="P:DNA recombination"/>
    <property type="evidence" value="ECO:0007669"/>
    <property type="project" value="UniProtKB-KW"/>
</dbReference>
<dbReference type="GO" id="GO:0015074">
    <property type="term" value="P:DNA integration"/>
    <property type="evidence" value="ECO:0007669"/>
    <property type="project" value="UniProtKB-KW"/>
</dbReference>
<keyword evidence="1" id="KW-0815">Transposition</keyword>
<evidence type="ECO:0000256" key="1">
    <source>
        <dbReference type="ARBA" id="ARBA00022578"/>
    </source>
</evidence>
<accession>A0A2N5SKZ3</accession>
<dbReference type="PANTHER" id="PTHR42648">
    <property type="entry name" value="TRANSPOSASE, PUTATIVE-RELATED"/>
    <property type="match status" value="1"/>
</dbReference>
<dbReference type="GO" id="GO:0032196">
    <property type="term" value="P:transposition"/>
    <property type="evidence" value="ECO:0007669"/>
    <property type="project" value="UniProtKB-KW"/>
</dbReference>
<evidence type="ECO:0000256" key="5">
    <source>
        <dbReference type="ARBA" id="ARBA00022759"/>
    </source>
</evidence>
<keyword evidence="9" id="KW-0229">DNA integration</keyword>
<evidence type="ECO:0000256" key="11">
    <source>
        <dbReference type="ARBA" id="ARBA00022932"/>
    </source>
</evidence>
<evidence type="ECO:0000256" key="2">
    <source>
        <dbReference type="ARBA" id="ARBA00022695"/>
    </source>
</evidence>
<keyword evidence="4" id="KW-0479">Metal-binding</keyword>
<evidence type="ECO:0000256" key="13">
    <source>
        <dbReference type="ARBA" id="ARBA00048173"/>
    </source>
</evidence>
<dbReference type="EMBL" id="PGCJ01000935">
    <property type="protein sequence ID" value="PLW13926.1"/>
    <property type="molecule type" value="Genomic_DNA"/>
</dbReference>
<reference evidence="17 18" key="1">
    <citation type="submission" date="2017-11" db="EMBL/GenBank/DDBJ databases">
        <title>De novo assembly and phasing of dikaryotic genomes from two isolates of Puccinia coronata f. sp. avenae, the causal agent of oat crown rust.</title>
        <authorList>
            <person name="Miller M.E."/>
            <person name="Zhang Y."/>
            <person name="Omidvar V."/>
            <person name="Sperschneider J."/>
            <person name="Schwessinger B."/>
            <person name="Raley C."/>
            <person name="Palmer J.M."/>
            <person name="Garnica D."/>
            <person name="Upadhyaya N."/>
            <person name="Rathjen J."/>
            <person name="Taylor J.M."/>
            <person name="Park R.F."/>
            <person name="Dodds P.N."/>
            <person name="Hirsch C.D."/>
            <person name="Kianian S.F."/>
            <person name="Figueroa M."/>
        </authorList>
    </citation>
    <scope>NUCLEOTIDE SEQUENCE [LARGE SCALE GENOMIC DNA]</scope>
    <source>
        <strain evidence="17">12NC29</strain>
    </source>
</reference>
<dbReference type="InterPro" id="IPR012337">
    <property type="entry name" value="RNaseH-like_sf"/>
</dbReference>
<dbReference type="InterPro" id="IPR036397">
    <property type="entry name" value="RNaseH_sf"/>
</dbReference>
<feature type="domain" description="Integrase catalytic" evidence="16">
    <location>
        <begin position="5"/>
        <end position="172"/>
    </location>
</feature>
<keyword evidence="8" id="KW-0694">RNA-binding</keyword>
<keyword evidence="11" id="KW-0808">Transferase</keyword>
<dbReference type="InterPro" id="IPR039537">
    <property type="entry name" value="Retrotran_Ty1/copia-like"/>
</dbReference>
<dbReference type="GO" id="GO:0004519">
    <property type="term" value="F:endonuclease activity"/>
    <property type="evidence" value="ECO:0007669"/>
    <property type="project" value="UniProtKB-KW"/>
</dbReference>
<evidence type="ECO:0000256" key="9">
    <source>
        <dbReference type="ARBA" id="ARBA00022908"/>
    </source>
</evidence>
<evidence type="ECO:0000256" key="7">
    <source>
        <dbReference type="ARBA" id="ARBA00022842"/>
    </source>
</evidence>
<dbReference type="OrthoDB" id="7691805at2759"/>
<evidence type="ECO:0000256" key="14">
    <source>
        <dbReference type="ARBA" id="ARBA00049244"/>
    </source>
</evidence>
<comment type="catalytic activity">
    <reaction evidence="14">
        <text>DNA(n) + a 2'-deoxyribonucleoside 5'-triphosphate = DNA(n+1) + diphosphate</text>
        <dbReference type="Rhea" id="RHEA:22508"/>
        <dbReference type="Rhea" id="RHEA-COMP:17339"/>
        <dbReference type="Rhea" id="RHEA-COMP:17340"/>
        <dbReference type="ChEBI" id="CHEBI:33019"/>
        <dbReference type="ChEBI" id="CHEBI:61560"/>
        <dbReference type="ChEBI" id="CHEBI:173112"/>
        <dbReference type="EC" id="2.7.7.7"/>
    </reaction>
</comment>
<evidence type="ECO:0000256" key="4">
    <source>
        <dbReference type="ARBA" id="ARBA00022723"/>
    </source>
</evidence>
<keyword evidence="7" id="KW-0460">Magnesium</keyword>
<keyword evidence="3" id="KW-0540">Nuclease</keyword>
<keyword evidence="6" id="KW-0378">Hydrolase</keyword>
<dbReference type="InterPro" id="IPR001584">
    <property type="entry name" value="Integrase_cat-core"/>
</dbReference>
<keyword evidence="2" id="KW-0548">Nucleotidyltransferase</keyword>
<dbReference type="Proteomes" id="UP000235388">
    <property type="component" value="Unassembled WGS sequence"/>
</dbReference>
<keyword evidence="5" id="KW-0255">Endonuclease</keyword>
<dbReference type="Gene3D" id="3.30.420.10">
    <property type="entry name" value="Ribonuclease H-like superfamily/Ribonuclease H"/>
    <property type="match status" value="1"/>
</dbReference>
<gene>
    <name evidence="17" type="ORF">PCANC_20277</name>
</gene>
<evidence type="ECO:0000256" key="12">
    <source>
        <dbReference type="ARBA" id="ARBA00023172"/>
    </source>
</evidence>
<dbReference type="AlphaFoldDB" id="A0A2N5SKZ3"/>
<evidence type="ECO:0000313" key="17">
    <source>
        <dbReference type="EMBL" id="PLW13926.1"/>
    </source>
</evidence>
<keyword evidence="12" id="KW-0233">DNA recombination</keyword>
<keyword evidence="10" id="KW-0695">RNA-directed DNA polymerase</keyword>
<comment type="caution">
    <text evidence="17">The sequence shown here is derived from an EMBL/GenBank/DDBJ whole genome shotgun (WGS) entry which is preliminary data.</text>
</comment>
<dbReference type="GO" id="GO:0003887">
    <property type="term" value="F:DNA-directed DNA polymerase activity"/>
    <property type="evidence" value="ECO:0007669"/>
    <property type="project" value="UniProtKB-KW"/>
</dbReference>
<dbReference type="GO" id="GO:0016787">
    <property type="term" value="F:hydrolase activity"/>
    <property type="evidence" value="ECO:0007669"/>
    <property type="project" value="UniProtKB-KW"/>
</dbReference>
<name>A0A2N5SKZ3_9BASI</name>
<dbReference type="GO" id="GO:0003964">
    <property type="term" value="F:RNA-directed DNA polymerase activity"/>
    <property type="evidence" value="ECO:0007669"/>
    <property type="project" value="UniProtKB-KW"/>
</dbReference>